<dbReference type="Proteomes" id="UP001362899">
    <property type="component" value="Unassembled WGS sequence"/>
</dbReference>
<keyword evidence="8 12" id="KW-0811">Translocation</keyword>
<evidence type="ECO:0000256" key="3">
    <source>
        <dbReference type="ARBA" id="ARBA00022448"/>
    </source>
</evidence>
<dbReference type="InterPro" id="IPR035427">
    <property type="entry name" value="Tim10-like_dom_sf"/>
</dbReference>
<keyword evidence="15" id="KW-1185">Reference proteome</keyword>
<keyword evidence="6" id="KW-0862">Zinc</keyword>
<evidence type="ECO:0000256" key="11">
    <source>
        <dbReference type="ARBA" id="ARBA00023157"/>
    </source>
</evidence>
<protein>
    <recommendedName>
        <fullName evidence="12">Mitochondrial import inner membrane translocase subunit</fullName>
    </recommendedName>
</protein>
<reference evidence="14 15" key="1">
    <citation type="journal article" date="2023" name="Elife">
        <title>Identification of key yeast species and microbe-microbe interactions impacting larval growth of Drosophila in the wild.</title>
        <authorList>
            <person name="Mure A."/>
            <person name="Sugiura Y."/>
            <person name="Maeda R."/>
            <person name="Honda K."/>
            <person name="Sakurai N."/>
            <person name="Takahashi Y."/>
            <person name="Watada M."/>
            <person name="Katoh T."/>
            <person name="Gotoh A."/>
            <person name="Gotoh Y."/>
            <person name="Taniguchi I."/>
            <person name="Nakamura K."/>
            <person name="Hayashi T."/>
            <person name="Katayama T."/>
            <person name="Uemura T."/>
            <person name="Hattori Y."/>
        </authorList>
    </citation>
    <scope>NUCLEOTIDE SEQUENCE [LARGE SCALE GENOMIC DNA]</scope>
    <source>
        <strain evidence="14 15">SB-73</strain>
    </source>
</reference>
<comment type="domain">
    <text evidence="12">The twin CX3C motif contains 4 conserved Cys residues that form 2 disulfide bonds in the mitochondrial intermembrane space.</text>
</comment>
<gene>
    <name evidence="14" type="ORF">DASB73_040780</name>
</gene>
<evidence type="ECO:0000313" key="14">
    <source>
        <dbReference type="EMBL" id="GMM53115.1"/>
    </source>
</evidence>
<comment type="function">
    <text evidence="12">Mitochondrial intermembrane chaperone that participates in the import and insertion of some multi-pass transmembrane proteins into the mitochondrial inner membrane. Also required for the transfer of beta-barrel precursors from the TOM complex to the sorting and assembly machinery (SAM complex) of the outer membrane. Acts as a chaperone-like protein that protects the hydrophobic precursors from aggregation and guide them through the mitochondrial intermembrane space.</text>
</comment>
<evidence type="ECO:0000256" key="9">
    <source>
        <dbReference type="ARBA" id="ARBA00023128"/>
    </source>
</evidence>
<evidence type="ECO:0000256" key="12">
    <source>
        <dbReference type="RuleBase" id="RU367043"/>
    </source>
</evidence>
<evidence type="ECO:0000256" key="7">
    <source>
        <dbReference type="ARBA" id="ARBA00022927"/>
    </source>
</evidence>
<evidence type="ECO:0000256" key="6">
    <source>
        <dbReference type="ARBA" id="ARBA00022833"/>
    </source>
</evidence>
<accession>A0AAV5RNV1</accession>
<dbReference type="PANTHER" id="PTHR11038:SF16">
    <property type="entry name" value="MITOCHONDRIAL IMPORT INNER MEMBRANE TRANSLOCASE SUBUNIT TIM10"/>
    <property type="match status" value="1"/>
</dbReference>
<proteinExistence type="inferred from homology"/>
<comment type="subunit">
    <text evidence="12">Heterohexamer.</text>
</comment>
<evidence type="ECO:0000259" key="13">
    <source>
        <dbReference type="Pfam" id="PF02953"/>
    </source>
</evidence>
<feature type="domain" description="Tim10-like" evidence="13">
    <location>
        <begin position="38"/>
        <end position="100"/>
    </location>
</feature>
<dbReference type="GO" id="GO:0015031">
    <property type="term" value="P:protein transport"/>
    <property type="evidence" value="ECO:0007669"/>
    <property type="project" value="UniProtKB-KW"/>
</dbReference>
<dbReference type="GO" id="GO:0046872">
    <property type="term" value="F:metal ion binding"/>
    <property type="evidence" value="ECO:0007669"/>
    <property type="project" value="UniProtKB-KW"/>
</dbReference>
<comment type="subcellular location">
    <subcellularLocation>
        <location evidence="1 12">Mitochondrion inner membrane</location>
        <topology evidence="1 12">Peripheral membrane protein</topology>
        <orientation evidence="1 12">Intermembrane side</orientation>
    </subcellularLocation>
</comment>
<sequence length="120" mass="13420">MTTHENSISRGSYFVKAMSLFGVGWNAVSTLPLDKEKILAAEKEKTFLDNLQESILDGCKEKCFVKHYAEDEISKGEMCCIDRCAAKFFQASLYINENLNNLGVTPEYLASLTPADNKQV</sequence>
<keyword evidence="4" id="KW-0479">Metal-binding</keyword>
<evidence type="ECO:0000256" key="4">
    <source>
        <dbReference type="ARBA" id="ARBA00022723"/>
    </source>
</evidence>
<evidence type="ECO:0000313" key="15">
    <source>
        <dbReference type="Proteomes" id="UP001362899"/>
    </source>
</evidence>
<dbReference type="GO" id="GO:0045039">
    <property type="term" value="P:protein insertion into mitochondrial inner membrane"/>
    <property type="evidence" value="ECO:0007669"/>
    <property type="project" value="TreeGrafter"/>
</dbReference>
<comment type="similarity">
    <text evidence="2 12">Belongs to the small Tim family.</text>
</comment>
<keyword evidence="9 12" id="KW-0496">Mitochondrion</keyword>
<evidence type="ECO:0000256" key="8">
    <source>
        <dbReference type="ARBA" id="ARBA00023010"/>
    </source>
</evidence>
<name>A0AAV5RNV1_STABA</name>
<organism evidence="14 15">
    <name type="scientific">Starmerella bacillaris</name>
    <name type="common">Yeast</name>
    <name type="synonym">Candida zemplinina</name>
    <dbReference type="NCBI Taxonomy" id="1247836"/>
    <lineage>
        <taxon>Eukaryota</taxon>
        <taxon>Fungi</taxon>
        <taxon>Dikarya</taxon>
        <taxon>Ascomycota</taxon>
        <taxon>Saccharomycotina</taxon>
        <taxon>Dipodascomycetes</taxon>
        <taxon>Dipodascales</taxon>
        <taxon>Trichomonascaceae</taxon>
        <taxon>Starmerella</taxon>
    </lineage>
</organism>
<dbReference type="EMBL" id="BTGC01000008">
    <property type="protein sequence ID" value="GMM53115.1"/>
    <property type="molecule type" value="Genomic_DNA"/>
</dbReference>
<dbReference type="Gene3D" id="1.10.287.810">
    <property type="entry name" value="Mitochondrial import inner membrane translocase subunit tim13 like domains"/>
    <property type="match status" value="1"/>
</dbReference>
<evidence type="ECO:0000256" key="5">
    <source>
        <dbReference type="ARBA" id="ARBA00022792"/>
    </source>
</evidence>
<evidence type="ECO:0000256" key="2">
    <source>
        <dbReference type="ARBA" id="ARBA00006720"/>
    </source>
</evidence>
<dbReference type="Pfam" id="PF02953">
    <property type="entry name" value="zf-Tim10_DDP"/>
    <property type="match status" value="1"/>
</dbReference>
<keyword evidence="11 12" id="KW-1015">Disulfide bond</keyword>
<keyword evidence="10" id="KW-0472">Membrane</keyword>
<dbReference type="PANTHER" id="PTHR11038">
    <property type="entry name" value="MITOCHONDRIAL IMPORT INNER MEMBRANE TRANSLOCASE SUBUNIT TIM10"/>
    <property type="match status" value="1"/>
</dbReference>
<dbReference type="SUPFAM" id="SSF144122">
    <property type="entry name" value="Tim10-like"/>
    <property type="match status" value="1"/>
</dbReference>
<keyword evidence="5 12" id="KW-0999">Mitochondrion inner membrane</keyword>
<keyword evidence="3 12" id="KW-0813">Transport</keyword>
<evidence type="ECO:0000256" key="1">
    <source>
        <dbReference type="ARBA" id="ARBA00004137"/>
    </source>
</evidence>
<keyword evidence="12" id="KW-0143">Chaperone</keyword>
<dbReference type="GO" id="GO:0005743">
    <property type="term" value="C:mitochondrial inner membrane"/>
    <property type="evidence" value="ECO:0007669"/>
    <property type="project" value="UniProtKB-SubCell"/>
</dbReference>
<keyword evidence="7 12" id="KW-0653">Protein transport</keyword>
<comment type="caution">
    <text evidence="14">The sequence shown here is derived from an EMBL/GenBank/DDBJ whole genome shotgun (WGS) entry which is preliminary data.</text>
</comment>
<dbReference type="AlphaFoldDB" id="A0AAV5RNV1"/>
<evidence type="ECO:0000256" key="10">
    <source>
        <dbReference type="ARBA" id="ARBA00023136"/>
    </source>
</evidence>
<dbReference type="InterPro" id="IPR004217">
    <property type="entry name" value="Tim10-like"/>
</dbReference>